<dbReference type="InterPro" id="IPR008972">
    <property type="entry name" value="Cupredoxin"/>
</dbReference>
<evidence type="ECO:0000256" key="1">
    <source>
        <dbReference type="ARBA" id="ARBA00004418"/>
    </source>
</evidence>
<reference evidence="3" key="1">
    <citation type="submission" date="2020-08" db="EMBL/GenBank/DDBJ databases">
        <title>Ramlibacter sp. GTP1 16S ribosomal RNA gene genome sequencing and assembly.</title>
        <authorList>
            <person name="Kang M."/>
        </authorList>
    </citation>
    <scope>NUCLEOTIDE SEQUENCE</scope>
    <source>
        <strain evidence="3">GTP1</strain>
    </source>
</reference>
<comment type="caution">
    <text evidence="3">The sequence shown here is derived from an EMBL/GenBank/DDBJ whole genome shotgun (WGS) entry which is preliminary data.</text>
</comment>
<proteinExistence type="predicted"/>
<organism evidence="3 4">
    <name type="scientific">Ramlibacter albus</name>
    <dbReference type="NCBI Taxonomy" id="2079448"/>
    <lineage>
        <taxon>Bacteria</taxon>
        <taxon>Pseudomonadati</taxon>
        <taxon>Pseudomonadota</taxon>
        <taxon>Betaproteobacteria</taxon>
        <taxon>Burkholderiales</taxon>
        <taxon>Comamonadaceae</taxon>
        <taxon>Ramlibacter</taxon>
    </lineage>
</organism>
<dbReference type="PANTHER" id="PTHR36507:SF1">
    <property type="entry name" value="BLL1555 PROTEIN"/>
    <property type="match status" value="1"/>
</dbReference>
<evidence type="ECO:0000313" key="3">
    <source>
        <dbReference type="EMBL" id="MBC5766053.1"/>
    </source>
</evidence>
<sequence>MLTALLALPGLAAAATHTVVIEDMKFHPTALTVKAGDKVVWHNKDIAPHTATAAGRFDSKNIAGGKSWSWTATGKGRHDYVCTYHLGMKATVTVE</sequence>
<keyword evidence="4" id="KW-1185">Reference proteome</keyword>
<dbReference type="InterPro" id="IPR052721">
    <property type="entry name" value="ET_Amicyanin"/>
</dbReference>
<dbReference type="SUPFAM" id="SSF49503">
    <property type="entry name" value="Cupredoxins"/>
    <property type="match status" value="1"/>
</dbReference>
<dbReference type="Proteomes" id="UP000596827">
    <property type="component" value="Unassembled WGS sequence"/>
</dbReference>
<feature type="domain" description="EfeO-type cupredoxin-like" evidence="2">
    <location>
        <begin position="12"/>
        <end position="94"/>
    </location>
</feature>
<protein>
    <submittedName>
        <fullName evidence="3">Cupredoxin domain-containing protein</fullName>
    </submittedName>
</protein>
<evidence type="ECO:0000313" key="4">
    <source>
        <dbReference type="Proteomes" id="UP000596827"/>
    </source>
</evidence>
<dbReference type="GO" id="GO:0042597">
    <property type="term" value="C:periplasmic space"/>
    <property type="evidence" value="ECO:0007669"/>
    <property type="project" value="UniProtKB-SubCell"/>
</dbReference>
<dbReference type="InterPro" id="IPR028096">
    <property type="entry name" value="EfeO_Cupredoxin"/>
</dbReference>
<dbReference type="AlphaFoldDB" id="A0A923M921"/>
<gene>
    <name evidence="3" type="ORF">H8R02_16415</name>
</gene>
<name>A0A923M921_9BURK</name>
<comment type="subcellular location">
    <subcellularLocation>
        <location evidence="1">Periplasm</location>
    </subcellularLocation>
</comment>
<evidence type="ECO:0000259" key="2">
    <source>
        <dbReference type="Pfam" id="PF13473"/>
    </source>
</evidence>
<dbReference type="PANTHER" id="PTHR36507">
    <property type="entry name" value="BLL1555 PROTEIN"/>
    <property type="match status" value="1"/>
</dbReference>
<dbReference type="EMBL" id="JACORU010000005">
    <property type="protein sequence ID" value="MBC5766053.1"/>
    <property type="molecule type" value="Genomic_DNA"/>
</dbReference>
<dbReference type="Pfam" id="PF13473">
    <property type="entry name" value="Cupredoxin_1"/>
    <property type="match status" value="1"/>
</dbReference>
<dbReference type="Gene3D" id="2.60.40.420">
    <property type="entry name" value="Cupredoxins - blue copper proteins"/>
    <property type="match status" value="1"/>
</dbReference>
<accession>A0A923M921</accession>